<dbReference type="AlphaFoldDB" id="A0A397JU78"/>
<dbReference type="Proteomes" id="UP000266861">
    <property type="component" value="Unassembled WGS sequence"/>
</dbReference>
<reference evidence="2 3" key="1">
    <citation type="submission" date="2018-08" db="EMBL/GenBank/DDBJ databases">
        <title>Genome and evolution of the arbuscular mycorrhizal fungus Diversispora epigaea (formerly Glomus versiforme) and its bacterial endosymbionts.</title>
        <authorList>
            <person name="Sun X."/>
            <person name="Fei Z."/>
            <person name="Harrison M."/>
        </authorList>
    </citation>
    <scope>NUCLEOTIDE SEQUENCE [LARGE SCALE GENOMIC DNA]</scope>
    <source>
        <strain evidence="2 3">IT104</strain>
    </source>
</reference>
<dbReference type="EMBL" id="PQFF01000011">
    <property type="protein sequence ID" value="RHZ89606.1"/>
    <property type="molecule type" value="Genomic_DNA"/>
</dbReference>
<dbReference type="EMBL" id="PQFF01000011">
    <property type="protein sequence ID" value="RHZ89604.1"/>
    <property type="molecule type" value="Genomic_DNA"/>
</dbReference>
<evidence type="ECO:0000313" key="3">
    <source>
        <dbReference type="Proteomes" id="UP000266861"/>
    </source>
</evidence>
<proteinExistence type="predicted"/>
<gene>
    <name evidence="1" type="ORF">Glove_13g234</name>
    <name evidence="2" type="ORF">Glove_13g237</name>
</gene>
<sequence length="105" mass="12026">MLAANKFELDELTNKLETHLIDIKASCIQVLFLKTRISPLPESALVSLPKRDDLQMKEVKALIMSSNGISQNPIFSTNLEEWSKKNFLTLKTTPQKYSLISYFKH</sequence>
<name>A0A397JU78_9GLOM</name>
<dbReference type="OrthoDB" id="5430411at2759"/>
<organism evidence="2 3">
    <name type="scientific">Diversispora epigaea</name>
    <dbReference type="NCBI Taxonomy" id="1348612"/>
    <lineage>
        <taxon>Eukaryota</taxon>
        <taxon>Fungi</taxon>
        <taxon>Fungi incertae sedis</taxon>
        <taxon>Mucoromycota</taxon>
        <taxon>Glomeromycotina</taxon>
        <taxon>Glomeromycetes</taxon>
        <taxon>Diversisporales</taxon>
        <taxon>Diversisporaceae</taxon>
        <taxon>Diversispora</taxon>
    </lineage>
</organism>
<evidence type="ECO:0000313" key="1">
    <source>
        <dbReference type="EMBL" id="RHZ89604.1"/>
    </source>
</evidence>
<evidence type="ECO:0000313" key="2">
    <source>
        <dbReference type="EMBL" id="RHZ89606.1"/>
    </source>
</evidence>
<comment type="caution">
    <text evidence="2">The sequence shown here is derived from an EMBL/GenBank/DDBJ whole genome shotgun (WGS) entry which is preliminary data.</text>
</comment>
<accession>A0A397JU78</accession>
<keyword evidence="3" id="KW-1185">Reference proteome</keyword>
<protein>
    <submittedName>
        <fullName evidence="2">Uncharacterized protein</fullName>
    </submittedName>
</protein>